<gene>
    <name evidence="1" type="ORF">MRB53_016070</name>
</gene>
<keyword evidence="2" id="KW-1185">Reference proteome</keyword>
<evidence type="ECO:0000313" key="1">
    <source>
        <dbReference type="EMBL" id="KAJ8639376.1"/>
    </source>
</evidence>
<sequence>MASFSSHMVRNSFHSIVGPKLCILEVAPMATLVPGVLLKFLQHMNTDIKVAGEHRSSLLQVISIVPALAGGELFPNRGFYLKVSDSSHATFVSLPDEHDDLILSDKLQLGQFIHVQRIEAATPVPILRGVRPVPGRHPCIGTPEDLVATHSLCFLNTSGSGPIEKTSPPKGLSNHPNGEREKSKLMNLNGFKMEESEKKAAHIRSNSLLSKPVLNAIEKKEFVLRSNSLNSRSILSSPASCYSLPTSFENFSNGVKQQVKIKGPDKSTAKQGLVEKVASVFRANSVGKRTGMGNSIKKLVHGFELGPKALRRSWEGNEEMEGGEKLSSRVNKTDLKPNARSTSAPRRKAATNDKSSFKDVDNKAQMPAKKCNNNGTLDVPDKSRKQRTSVEKKTSESPNNPILGNLVKVIINNRRWTDGSVSWASLPPDLAKLGKEVLRHGDAAQLAAIEAMQEASAAESLIRCLSIFAELSSSAKEDNPQPTMEQFLSLHATLGQAALIVDSLSKTIPTGSSLEHEENLLEEALKTSLKKHKLATSWVQAALATDLSSFTVFKKQPTSGLAAGSALSQSPQTIEGSQHIVIIEDSVKNGALKTQTKPRASVSSKLSSPSTPCRSGNGLVIGQQPRVSPPLEWVRGAGLTEAADLANSLQVESRDWFLGFIEKFLDANVDPSALSDKGQVAGMLSQVKRVNDWLDDIETAEENSNGCSIRTETVDRLRKKIYRYLLTHVESAAVAISGGQMTAAPSWQTTDQKASR</sequence>
<accession>A0ACC2M194</accession>
<protein>
    <submittedName>
        <fullName evidence="1">Uncharacterized protein</fullName>
    </submittedName>
</protein>
<comment type="caution">
    <text evidence="1">The sequence shown here is derived from an EMBL/GenBank/DDBJ whole genome shotgun (WGS) entry which is preliminary data.</text>
</comment>
<dbReference type="Proteomes" id="UP001234297">
    <property type="component" value="Chromosome 5"/>
</dbReference>
<evidence type="ECO:0000313" key="2">
    <source>
        <dbReference type="Proteomes" id="UP001234297"/>
    </source>
</evidence>
<reference evidence="1 2" key="1">
    <citation type="journal article" date="2022" name="Hortic Res">
        <title>A haplotype resolved chromosomal level avocado genome allows analysis of novel avocado genes.</title>
        <authorList>
            <person name="Nath O."/>
            <person name="Fletcher S.J."/>
            <person name="Hayward A."/>
            <person name="Shaw L.M."/>
            <person name="Masouleh A.K."/>
            <person name="Furtado A."/>
            <person name="Henry R.J."/>
            <person name="Mitter N."/>
        </authorList>
    </citation>
    <scope>NUCLEOTIDE SEQUENCE [LARGE SCALE GENOMIC DNA]</scope>
    <source>
        <strain evidence="2">cv. Hass</strain>
    </source>
</reference>
<organism evidence="1 2">
    <name type="scientific">Persea americana</name>
    <name type="common">Avocado</name>
    <dbReference type="NCBI Taxonomy" id="3435"/>
    <lineage>
        <taxon>Eukaryota</taxon>
        <taxon>Viridiplantae</taxon>
        <taxon>Streptophyta</taxon>
        <taxon>Embryophyta</taxon>
        <taxon>Tracheophyta</taxon>
        <taxon>Spermatophyta</taxon>
        <taxon>Magnoliopsida</taxon>
        <taxon>Magnoliidae</taxon>
        <taxon>Laurales</taxon>
        <taxon>Lauraceae</taxon>
        <taxon>Persea</taxon>
    </lineage>
</organism>
<name>A0ACC2M194_PERAE</name>
<proteinExistence type="predicted"/>
<dbReference type="EMBL" id="CM056813">
    <property type="protein sequence ID" value="KAJ8639376.1"/>
    <property type="molecule type" value="Genomic_DNA"/>
</dbReference>